<dbReference type="InterPro" id="IPR001296">
    <property type="entry name" value="Glyco_trans_1"/>
</dbReference>
<dbReference type="GO" id="GO:0016757">
    <property type="term" value="F:glycosyltransferase activity"/>
    <property type="evidence" value="ECO:0007669"/>
    <property type="project" value="InterPro"/>
</dbReference>
<dbReference type="AlphaFoldDB" id="A0A1G1ZLG9"/>
<dbReference type="STRING" id="1798407.A3A16_02870"/>
<dbReference type="PANTHER" id="PTHR45947:SF3">
    <property type="entry name" value="SULFOQUINOVOSYL TRANSFERASE SQD2"/>
    <property type="match status" value="1"/>
</dbReference>
<proteinExistence type="predicted"/>
<feature type="domain" description="Glycosyl transferase family 1" evidence="1">
    <location>
        <begin position="193"/>
        <end position="337"/>
    </location>
</feature>
<dbReference type="CDD" id="cd03801">
    <property type="entry name" value="GT4_PimA-like"/>
    <property type="match status" value="1"/>
</dbReference>
<name>A0A1G1ZLG9_9BACT</name>
<dbReference type="EMBL" id="MHJJ01000011">
    <property type="protein sequence ID" value="OGY65365.1"/>
    <property type="molecule type" value="Genomic_DNA"/>
</dbReference>
<evidence type="ECO:0000259" key="2">
    <source>
        <dbReference type="Pfam" id="PF13439"/>
    </source>
</evidence>
<accession>A0A1G1ZLG9</accession>
<dbReference type="InterPro" id="IPR028098">
    <property type="entry name" value="Glyco_trans_4-like_N"/>
</dbReference>
<evidence type="ECO:0000259" key="1">
    <source>
        <dbReference type="Pfam" id="PF00534"/>
    </source>
</evidence>
<organism evidence="3 4">
    <name type="scientific">Candidatus Harrisonbacteria bacterium RIFCSPLOWO2_01_FULL_44_18</name>
    <dbReference type="NCBI Taxonomy" id="1798407"/>
    <lineage>
        <taxon>Bacteria</taxon>
        <taxon>Candidatus Harrisoniibacteriota</taxon>
    </lineage>
</organism>
<dbReference type="SUPFAM" id="SSF53756">
    <property type="entry name" value="UDP-Glycosyltransferase/glycogen phosphorylase"/>
    <property type="match status" value="1"/>
</dbReference>
<protein>
    <recommendedName>
        <fullName evidence="5">Glycosyltransferase subfamily 4-like N-terminal domain-containing protein</fullName>
    </recommendedName>
</protein>
<dbReference type="Proteomes" id="UP000177942">
    <property type="component" value="Unassembled WGS sequence"/>
</dbReference>
<dbReference type="Pfam" id="PF13439">
    <property type="entry name" value="Glyco_transf_4"/>
    <property type="match status" value="1"/>
</dbReference>
<comment type="caution">
    <text evidence="3">The sequence shown here is derived from an EMBL/GenBank/DDBJ whole genome shotgun (WGS) entry which is preliminary data.</text>
</comment>
<dbReference type="PANTHER" id="PTHR45947">
    <property type="entry name" value="SULFOQUINOVOSYL TRANSFERASE SQD2"/>
    <property type="match status" value="1"/>
</dbReference>
<gene>
    <name evidence="3" type="ORF">A3A16_02870</name>
</gene>
<evidence type="ECO:0008006" key="5">
    <source>
        <dbReference type="Google" id="ProtNLM"/>
    </source>
</evidence>
<dbReference type="InterPro" id="IPR050194">
    <property type="entry name" value="Glycosyltransferase_grp1"/>
</dbReference>
<feature type="domain" description="Glycosyltransferase subfamily 4-like N-terminal" evidence="2">
    <location>
        <begin position="14"/>
        <end position="185"/>
    </location>
</feature>
<sequence length="367" mass="41245">MRILIATGIYPPDVGGPATHSKKLAEEFSKIGWEVRIISYGNPSDSRVVGISRKIPFGLRHLFYFLTCLRLAMKSDLIFAQDAAAAGLPALLAAKILGKKFFVRIGGDLLWERVAGKGKTVLSFTEYYRNSQYLADRPALFRLIRYVLRGAEKVIVVAPFLKEVYEKYYGVPGEKIKVILNPVELGNFSTNFSGEGDPVILFTGRFVAYKNLKFLLRVFDGVRQKISRGRLILTGDGPEKEELIKFSKSLLSTAYIKILPSLSREKLLEKIKEAAVCVGPSFTEFNPNFILECLSAGKPSLLSNENGLSVRLPEEFLFDPKNEQELEEKIIKLLQPEGFRWAVSAFSILPPGPNWQKVVEEYLKLFV</sequence>
<reference evidence="3 4" key="1">
    <citation type="journal article" date="2016" name="Nat. Commun.">
        <title>Thousands of microbial genomes shed light on interconnected biogeochemical processes in an aquifer system.</title>
        <authorList>
            <person name="Anantharaman K."/>
            <person name="Brown C.T."/>
            <person name="Hug L.A."/>
            <person name="Sharon I."/>
            <person name="Castelle C.J."/>
            <person name="Probst A.J."/>
            <person name="Thomas B.C."/>
            <person name="Singh A."/>
            <person name="Wilkins M.J."/>
            <person name="Karaoz U."/>
            <person name="Brodie E.L."/>
            <person name="Williams K.H."/>
            <person name="Hubbard S.S."/>
            <person name="Banfield J.F."/>
        </authorList>
    </citation>
    <scope>NUCLEOTIDE SEQUENCE [LARGE SCALE GENOMIC DNA]</scope>
</reference>
<evidence type="ECO:0000313" key="4">
    <source>
        <dbReference type="Proteomes" id="UP000177942"/>
    </source>
</evidence>
<evidence type="ECO:0000313" key="3">
    <source>
        <dbReference type="EMBL" id="OGY65365.1"/>
    </source>
</evidence>
<dbReference type="Gene3D" id="3.40.50.2000">
    <property type="entry name" value="Glycogen Phosphorylase B"/>
    <property type="match status" value="2"/>
</dbReference>
<dbReference type="Pfam" id="PF00534">
    <property type="entry name" value="Glycos_transf_1"/>
    <property type="match status" value="1"/>
</dbReference>